<dbReference type="PANTHER" id="PTHR35567">
    <property type="entry name" value="MALATE DEHYDROGENASE (AFU_ORTHOLOGUE AFUA_2G13800)"/>
    <property type="match status" value="1"/>
</dbReference>
<keyword evidence="1" id="KW-0732">Signal</keyword>
<proteinExistence type="predicted"/>
<name>A0A6A6T454_9PLEO</name>
<dbReference type="InterPro" id="IPR021851">
    <property type="entry name" value="DUF3455"/>
</dbReference>
<accession>A0A6A6T454</accession>
<keyword evidence="3" id="KW-1185">Reference proteome</keyword>
<organism evidence="2 3">
    <name type="scientific">Lophiostoma macrostomum CBS 122681</name>
    <dbReference type="NCBI Taxonomy" id="1314788"/>
    <lineage>
        <taxon>Eukaryota</taxon>
        <taxon>Fungi</taxon>
        <taxon>Dikarya</taxon>
        <taxon>Ascomycota</taxon>
        <taxon>Pezizomycotina</taxon>
        <taxon>Dothideomycetes</taxon>
        <taxon>Pleosporomycetidae</taxon>
        <taxon>Pleosporales</taxon>
        <taxon>Lophiostomataceae</taxon>
        <taxon>Lophiostoma</taxon>
    </lineage>
</organism>
<evidence type="ECO:0000313" key="2">
    <source>
        <dbReference type="EMBL" id="KAF2654442.1"/>
    </source>
</evidence>
<sequence length="250" mass="26578">MRLVTCSGAFLALATLAPAVNALPSFGWGQNQPREDAVTAYGGNDISKLAKYLPSSNLPKPDGLELKFVGLGIGTQNYTCNGDKSAAPGTTGALATLYDMGSGLANDPMAAWKLASVTGLALSLYNYHESLMWYLNSQGYQDVLGHHFFTPGTPSSVPTFLISKIQQNPPVAYVAKKDNVTAPAWAFKGLSGEGAIPWLRLVDNGKSSGGVNTVYRVETAGGNATPNCENRPAHWEVPYAAQYWVYGPKS</sequence>
<dbReference type="AlphaFoldDB" id="A0A6A6T454"/>
<evidence type="ECO:0000256" key="1">
    <source>
        <dbReference type="SAM" id="SignalP"/>
    </source>
</evidence>
<feature type="signal peptide" evidence="1">
    <location>
        <begin position="1"/>
        <end position="22"/>
    </location>
</feature>
<dbReference type="Pfam" id="PF11937">
    <property type="entry name" value="DUF3455"/>
    <property type="match status" value="1"/>
</dbReference>
<feature type="chain" id="PRO_5025426646" description="Malate dehydrogenase" evidence="1">
    <location>
        <begin position="23"/>
        <end position="250"/>
    </location>
</feature>
<gene>
    <name evidence="2" type="ORF">K491DRAFT_717155</name>
</gene>
<protein>
    <recommendedName>
        <fullName evidence="4">Malate dehydrogenase</fullName>
    </recommendedName>
</protein>
<reference evidence="2" key="1">
    <citation type="journal article" date="2020" name="Stud. Mycol.">
        <title>101 Dothideomycetes genomes: a test case for predicting lifestyles and emergence of pathogens.</title>
        <authorList>
            <person name="Haridas S."/>
            <person name="Albert R."/>
            <person name="Binder M."/>
            <person name="Bloem J."/>
            <person name="Labutti K."/>
            <person name="Salamov A."/>
            <person name="Andreopoulos B."/>
            <person name="Baker S."/>
            <person name="Barry K."/>
            <person name="Bills G."/>
            <person name="Bluhm B."/>
            <person name="Cannon C."/>
            <person name="Castanera R."/>
            <person name="Culley D."/>
            <person name="Daum C."/>
            <person name="Ezra D."/>
            <person name="Gonzalez J."/>
            <person name="Henrissat B."/>
            <person name="Kuo A."/>
            <person name="Liang C."/>
            <person name="Lipzen A."/>
            <person name="Lutzoni F."/>
            <person name="Magnuson J."/>
            <person name="Mondo S."/>
            <person name="Nolan M."/>
            <person name="Ohm R."/>
            <person name="Pangilinan J."/>
            <person name="Park H.-J."/>
            <person name="Ramirez L."/>
            <person name="Alfaro M."/>
            <person name="Sun H."/>
            <person name="Tritt A."/>
            <person name="Yoshinaga Y."/>
            <person name="Zwiers L.-H."/>
            <person name="Turgeon B."/>
            <person name="Goodwin S."/>
            <person name="Spatafora J."/>
            <person name="Crous P."/>
            <person name="Grigoriev I."/>
        </authorList>
    </citation>
    <scope>NUCLEOTIDE SEQUENCE</scope>
    <source>
        <strain evidence="2">CBS 122681</strain>
    </source>
</reference>
<dbReference type="OrthoDB" id="1859733at2759"/>
<dbReference type="PANTHER" id="PTHR35567:SF1">
    <property type="entry name" value="CONSERVED FUNGAL PROTEIN (AFU_ORTHOLOGUE AFUA_1G14230)"/>
    <property type="match status" value="1"/>
</dbReference>
<dbReference type="Proteomes" id="UP000799324">
    <property type="component" value="Unassembled WGS sequence"/>
</dbReference>
<evidence type="ECO:0008006" key="4">
    <source>
        <dbReference type="Google" id="ProtNLM"/>
    </source>
</evidence>
<evidence type="ECO:0000313" key="3">
    <source>
        <dbReference type="Proteomes" id="UP000799324"/>
    </source>
</evidence>
<dbReference type="EMBL" id="MU004364">
    <property type="protein sequence ID" value="KAF2654442.1"/>
    <property type="molecule type" value="Genomic_DNA"/>
</dbReference>